<keyword evidence="4" id="KW-1185">Reference proteome</keyword>
<accession>A0A3D8J1Q3</accession>
<dbReference type="InterPro" id="IPR003488">
    <property type="entry name" value="DprA"/>
</dbReference>
<dbReference type="InterPro" id="IPR057666">
    <property type="entry name" value="DrpA_SLOG"/>
</dbReference>
<evidence type="ECO:0000259" key="2">
    <source>
        <dbReference type="Pfam" id="PF02481"/>
    </source>
</evidence>
<dbReference type="RefSeq" id="WP_115569181.1">
    <property type="nucleotide sequence ID" value="NZ_NXLV01000003.1"/>
</dbReference>
<organism evidence="3 4">
    <name type="scientific">Helicobacter brantae</name>
    <dbReference type="NCBI Taxonomy" id="375927"/>
    <lineage>
        <taxon>Bacteria</taxon>
        <taxon>Pseudomonadati</taxon>
        <taxon>Campylobacterota</taxon>
        <taxon>Epsilonproteobacteria</taxon>
        <taxon>Campylobacterales</taxon>
        <taxon>Helicobacteraceae</taxon>
        <taxon>Helicobacter</taxon>
    </lineage>
</organism>
<comment type="similarity">
    <text evidence="1">Belongs to the DprA/Smf family.</text>
</comment>
<dbReference type="OrthoDB" id="9785707at2"/>
<dbReference type="Pfam" id="PF02481">
    <property type="entry name" value="DNA_processg_A"/>
    <property type="match status" value="1"/>
</dbReference>
<gene>
    <name evidence="3" type="ORF">CQA58_02690</name>
</gene>
<sequence length="253" mass="27952">MIPIPHPLLSLKSPPKTLFAQGDLSLLQAPKKIAIVGTRKPNPYTKLLTHNLSELIAKSGGVVVSGGALGVDIIAHLGAMPRTIMFSPSSLDSPYPKTNASIIKQIYEKALALSEYENNPSPKPYHFLERNRLVIALSDIVIIPQADLGSGSMESAKIALSLNKPIYVLPHRLGESEGTNSLLQDKKAQAIYNLQEWIKEHFGTLFCPQDDEILSFCYNPVGFEVAYQKFGDKLYEYEVEGKIKIENGRIYVC</sequence>
<evidence type="ECO:0000256" key="1">
    <source>
        <dbReference type="ARBA" id="ARBA00006525"/>
    </source>
</evidence>
<dbReference type="Proteomes" id="UP000257045">
    <property type="component" value="Unassembled WGS sequence"/>
</dbReference>
<feature type="domain" description="Smf/DprA SLOG" evidence="2">
    <location>
        <begin position="5"/>
        <end position="200"/>
    </location>
</feature>
<proteinExistence type="inferred from homology"/>
<evidence type="ECO:0000313" key="4">
    <source>
        <dbReference type="Proteomes" id="UP000257045"/>
    </source>
</evidence>
<protein>
    <submittedName>
        <fullName evidence="3">DNA processing protein DprA</fullName>
    </submittedName>
</protein>
<dbReference type="AlphaFoldDB" id="A0A3D8J1Q3"/>
<name>A0A3D8J1Q3_9HELI</name>
<reference evidence="3 4" key="1">
    <citation type="submission" date="2018-04" db="EMBL/GenBank/DDBJ databases">
        <title>Novel Campyloabacter and Helicobacter Species and Strains.</title>
        <authorList>
            <person name="Mannion A.J."/>
            <person name="Shen Z."/>
            <person name="Fox J.G."/>
        </authorList>
    </citation>
    <scope>NUCLEOTIDE SEQUENCE [LARGE SCALE GENOMIC DNA]</scope>
    <source>
        <strain evidence="3 4">MIT 04-9366</strain>
    </source>
</reference>
<evidence type="ECO:0000313" key="3">
    <source>
        <dbReference type="EMBL" id="RDU71469.1"/>
    </source>
</evidence>
<comment type="caution">
    <text evidence="3">The sequence shown here is derived from an EMBL/GenBank/DDBJ whole genome shotgun (WGS) entry which is preliminary data.</text>
</comment>
<dbReference type="PANTHER" id="PTHR43022">
    <property type="entry name" value="PROTEIN SMF"/>
    <property type="match status" value="1"/>
</dbReference>
<dbReference type="EMBL" id="NXLV01000003">
    <property type="protein sequence ID" value="RDU71469.1"/>
    <property type="molecule type" value="Genomic_DNA"/>
</dbReference>
<dbReference type="GO" id="GO:0009294">
    <property type="term" value="P:DNA-mediated transformation"/>
    <property type="evidence" value="ECO:0007669"/>
    <property type="project" value="InterPro"/>
</dbReference>
<dbReference type="PANTHER" id="PTHR43022:SF1">
    <property type="entry name" value="PROTEIN SMF"/>
    <property type="match status" value="1"/>
</dbReference>
<dbReference type="SUPFAM" id="SSF102405">
    <property type="entry name" value="MCP/YpsA-like"/>
    <property type="match status" value="1"/>
</dbReference>
<dbReference type="Gene3D" id="3.40.50.450">
    <property type="match status" value="1"/>
</dbReference>